<gene>
    <name evidence="2" type="ORF">GCM10007362_19580</name>
</gene>
<feature type="transmembrane region" description="Helical" evidence="1">
    <location>
        <begin position="41"/>
        <end position="60"/>
    </location>
</feature>
<reference evidence="3" key="1">
    <citation type="journal article" date="2019" name="Int. J. Syst. Evol. Microbiol.">
        <title>The Global Catalogue of Microorganisms (GCM) 10K type strain sequencing project: providing services to taxonomists for standard genome sequencing and annotation.</title>
        <authorList>
            <consortium name="The Broad Institute Genomics Platform"/>
            <consortium name="The Broad Institute Genome Sequencing Center for Infectious Disease"/>
            <person name="Wu L."/>
            <person name="Ma J."/>
        </authorList>
    </citation>
    <scope>NUCLEOTIDE SEQUENCE [LARGE SCALE GENOMIC DNA]</scope>
    <source>
        <strain evidence="3">CCM 8702</strain>
    </source>
</reference>
<dbReference type="EMBL" id="BMDD01000002">
    <property type="protein sequence ID" value="GGH76794.1"/>
    <property type="molecule type" value="Genomic_DNA"/>
</dbReference>
<protein>
    <recommendedName>
        <fullName evidence="4">DUF4181 domain-containing protein</fullName>
    </recommendedName>
</protein>
<evidence type="ECO:0008006" key="4">
    <source>
        <dbReference type="Google" id="ProtNLM"/>
    </source>
</evidence>
<keyword evidence="3" id="KW-1185">Reference proteome</keyword>
<sequence length="120" mass="13413">MGDYSNLIVIVLIVALRFLMDRLIVRGEDRRRLTDLDKPRIYSLIINGVVIASIIALIIFVGDTPLFVGLALGLFALFGLSQSWLEKKYLPNTKRHIATLLSIGCAIIVLGSYMLFYPMA</sequence>
<accession>A0ABQ1ZUF6</accession>
<feature type="transmembrane region" description="Helical" evidence="1">
    <location>
        <begin position="66"/>
        <end position="85"/>
    </location>
</feature>
<evidence type="ECO:0000313" key="3">
    <source>
        <dbReference type="Proteomes" id="UP000605427"/>
    </source>
</evidence>
<name>A0ABQ1ZUF6_9BACL</name>
<proteinExistence type="predicted"/>
<comment type="caution">
    <text evidence="2">The sequence shown here is derived from an EMBL/GenBank/DDBJ whole genome shotgun (WGS) entry which is preliminary data.</text>
</comment>
<feature type="transmembrane region" description="Helical" evidence="1">
    <location>
        <begin position="97"/>
        <end position="116"/>
    </location>
</feature>
<evidence type="ECO:0000256" key="1">
    <source>
        <dbReference type="SAM" id="Phobius"/>
    </source>
</evidence>
<keyword evidence="1" id="KW-1133">Transmembrane helix</keyword>
<organism evidence="2 3">
    <name type="scientific">Saccharibacillus endophyticus</name>
    <dbReference type="NCBI Taxonomy" id="2060666"/>
    <lineage>
        <taxon>Bacteria</taxon>
        <taxon>Bacillati</taxon>
        <taxon>Bacillota</taxon>
        <taxon>Bacilli</taxon>
        <taxon>Bacillales</taxon>
        <taxon>Paenibacillaceae</taxon>
        <taxon>Saccharibacillus</taxon>
    </lineage>
</organism>
<keyword evidence="1" id="KW-0812">Transmembrane</keyword>
<keyword evidence="1" id="KW-0472">Membrane</keyword>
<feature type="transmembrane region" description="Helical" evidence="1">
    <location>
        <begin position="6"/>
        <end position="25"/>
    </location>
</feature>
<evidence type="ECO:0000313" key="2">
    <source>
        <dbReference type="EMBL" id="GGH76794.1"/>
    </source>
</evidence>
<dbReference type="RefSeq" id="WP_172242869.1">
    <property type="nucleotide sequence ID" value="NZ_BMDD01000002.1"/>
</dbReference>
<dbReference type="Proteomes" id="UP000605427">
    <property type="component" value="Unassembled WGS sequence"/>
</dbReference>